<evidence type="ECO:0008006" key="4">
    <source>
        <dbReference type="Google" id="ProtNLM"/>
    </source>
</evidence>
<reference evidence="2 3" key="1">
    <citation type="journal article" date="2014" name="Agronomy (Basel)">
        <title>A Draft Genome Sequence for Ensete ventricosum, the Drought-Tolerant Tree Against Hunger.</title>
        <authorList>
            <person name="Harrison J."/>
            <person name="Moore K.A."/>
            <person name="Paszkiewicz K."/>
            <person name="Jones T."/>
            <person name="Grant M."/>
            <person name="Ambacheew D."/>
            <person name="Muzemil S."/>
            <person name="Studholme D.J."/>
        </authorList>
    </citation>
    <scope>NUCLEOTIDE SEQUENCE [LARGE SCALE GENOMIC DNA]</scope>
</reference>
<feature type="signal peptide" evidence="1">
    <location>
        <begin position="1"/>
        <end position="21"/>
    </location>
</feature>
<gene>
    <name evidence="2" type="ORF">B296_00026968</name>
</gene>
<evidence type="ECO:0000256" key="1">
    <source>
        <dbReference type="SAM" id="SignalP"/>
    </source>
</evidence>
<dbReference type="AlphaFoldDB" id="A0A427A8I0"/>
<keyword evidence="1" id="KW-0732">Signal</keyword>
<dbReference type="EMBL" id="AMZH03003379">
    <property type="protein sequence ID" value="RRT72523.1"/>
    <property type="molecule type" value="Genomic_DNA"/>
</dbReference>
<evidence type="ECO:0000313" key="2">
    <source>
        <dbReference type="EMBL" id="RRT72523.1"/>
    </source>
</evidence>
<proteinExistence type="predicted"/>
<protein>
    <recommendedName>
        <fullName evidence="4">Phospholipase/carboxylesterase/thioesterase domain-containing protein</fullName>
    </recommendedName>
</protein>
<name>A0A427A8I0_ENSVE</name>
<sequence>MALSGLVVLLTVLILTSALLASSSTPFIVLHGIGDQCANQGVMEFTELLSSWSGSQGHCMCVSYPCYSHSLVNSSHHFILRAPYSF</sequence>
<accession>A0A427A8I0</accession>
<evidence type="ECO:0000313" key="3">
    <source>
        <dbReference type="Proteomes" id="UP000287651"/>
    </source>
</evidence>
<feature type="chain" id="PRO_5019120510" description="Phospholipase/carboxylesterase/thioesterase domain-containing protein" evidence="1">
    <location>
        <begin position="22"/>
        <end position="86"/>
    </location>
</feature>
<comment type="caution">
    <text evidence="2">The sequence shown here is derived from an EMBL/GenBank/DDBJ whole genome shotgun (WGS) entry which is preliminary data.</text>
</comment>
<dbReference type="Proteomes" id="UP000287651">
    <property type="component" value="Unassembled WGS sequence"/>
</dbReference>
<organism evidence="2 3">
    <name type="scientific">Ensete ventricosum</name>
    <name type="common">Abyssinian banana</name>
    <name type="synonym">Musa ensete</name>
    <dbReference type="NCBI Taxonomy" id="4639"/>
    <lineage>
        <taxon>Eukaryota</taxon>
        <taxon>Viridiplantae</taxon>
        <taxon>Streptophyta</taxon>
        <taxon>Embryophyta</taxon>
        <taxon>Tracheophyta</taxon>
        <taxon>Spermatophyta</taxon>
        <taxon>Magnoliopsida</taxon>
        <taxon>Liliopsida</taxon>
        <taxon>Zingiberales</taxon>
        <taxon>Musaceae</taxon>
        <taxon>Ensete</taxon>
    </lineage>
</organism>